<evidence type="ECO:0000313" key="13">
    <source>
        <dbReference type="Proteomes" id="UP000775547"/>
    </source>
</evidence>
<dbReference type="PROSITE" id="PS00108">
    <property type="entry name" value="PROTEIN_KINASE_ST"/>
    <property type="match status" value="1"/>
</dbReference>
<evidence type="ECO:0000313" key="12">
    <source>
        <dbReference type="EMBL" id="KAG5643301.1"/>
    </source>
</evidence>
<feature type="domain" description="Protein kinase" evidence="11">
    <location>
        <begin position="10"/>
        <end position="438"/>
    </location>
</feature>
<evidence type="ECO:0000256" key="7">
    <source>
        <dbReference type="ARBA" id="ARBA00022840"/>
    </source>
</evidence>
<dbReference type="InterPro" id="IPR000719">
    <property type="entry name" value="Prot_kinase_dom"/>
</dbReference>
<dbReference type="InterPro" id="IPR008271">
    <property type="entry name" value="Ser/Thr_kinase_AS"/>
</dbReference>
<proteinExistence type="inferred from homology"/>
<dbReference type="SMART" id="SM00220">
    <property type="entry name" value="S_TKc"/>
    <property type="match status" value="1"/>
</dbReference>
<evidence type="ECO:0000256" key="5">
    <source>
        <dbReference type="ARBA" id="ARBA00022741"/>
    </source>
</evidence>
<evidence type="ECO:0000256" key="3">
    <source>
        <dbReference type="ARBA" id="ARBA00022527"/>
    </source>
</evidence>
<feature type="region of interest" description="Disordered" evidence="10">
    <location>
        <begin position="288"/>
        <end position="313"/>
    </location>
</feature>
<dbReference type="AlphaFoldDB" id="A0A9P7K9D7"/>
<dbReference type="Gene3D" id="1.10.510.10">
    <property type="entry name" value="Transferase(Phosphotransferase) domain 1"/>
    <property type="match status" value="1"/>
</dbReference>
<comment type="caution">
    <text evidence="12">The sequence shown here is derived from an EMBL/GenBank/DDBJ whole genome shotgun (WGS) entry which is preliminary data.</text>
</comment>
<dbReference type="OrthoDB" id="413582at2759"/>
<reference evidence="12" key="1">
    <citation type="submission" date="2020-07" db="EMBL/GenBank/DDBJ databases">
        <authorList>
            <person name="Nieuwenhuis M."/>
            <person name="Van De Peppel L.J.J."/>
        </authorList>
    </citation>
    <scope>NUCLEOTIDE SEQUENCE</scope>
    <source>
        <strain evidence="12">AP01</strain>
        <tissue evidence="12">Mycelium</tissue>
    </source>
</reference>
<name>A0A9P7K9D7_9AGAR</name>
<dbReference type="PANTHER" id="PTHR24056">
    <property type="entry name" value="CELL DIVISION PROTEIN KINASE"/>
    <property type="match status" value="1"/>
</dbReference>
<reference evidence="12" key="2">
    <citation type="submission" date="2021-10" db="EMBL/GenBank/DDBJ databases">
        <title>Phylogenomics reveals ancestral predisposition of the termite-cultivated fungus Termitomyces towards a domesticated lifestyle.</title>
        <authorList>
            <person name="Auxier B."/>
            <person name="Grum-Grzhimaylo A."/>
            <person name="Cardenas M.E."/>
            <person name="Lodge J.D."/>
            <person name="Laessoe T."/>
            <person name="Pedersen O."/>
            <person name="Smith M.E."/>
            <person name="Kuyper T.W."/>
            <person name="Franco-Molano E.A."/>
            <person name="Baroni T.J."/>
            <person name="Aanen D.K."/>
        </authorList>
    </citation>
    <scope>NUCLEOTIDE SEQUENCE</scope>
    <source>
        <strain evidence="12">AP01</strain>
        <tissue evidence="12">Mycelium</tissue>
    </source>
</reference>
<accession>A0A9P7K9D7</accession>
<dbReference type="EMBL" id="JABCKV010000122">
    <property type="protein sequence ID" value="KAG5643301.1"/>
    <property type="molecule type" value="Genomic_DNA"/>
</dbReference>
<keyword evidence="4" id="KW-0808">Transferase</keyword>
<evidence type="ECO:0000256" key="10">
    <source>
        <dbReference type="SAM" id="MobiDB-lite"/>
    </source>
</evidence>
<keyword evidence="3" id="KW-0723">Serine/threonine-protein kinase</keyword>
<dbReference type="GO" id="GO:0005634">
    <property type="term" value="C:nucleus"/>
    <property type="evidence" value="ECO:0007669"/>
    <property type="project" value="TreeGrafter"/>
</dbReference>
<comment type="similarity">
    <text evidence="1">Belongs to the protein kinase superfamily. CMGC Ser/Thr protein kinase family. CDC2/CDKX subfamily.</text>
</comment>
<keyword evidence="13" id="KW-1185">Reference proteome</keyword>
<keyword evidence="6" id="KW-0418">Kinase</keyword>
<dbReference type="InterPro" id="IPR050108">
    <property type="entry name" value="CDK"/>
</dbReference>
<dbReference type="PROSITE" id="PS50011">
    <property type="entry name" value="PROTEIN_KINASE_DOM"/>
    <property type="match status" value="1"/>
</dbReference>
<comment type="catalytic activity">
    <reaction evidence="9">
        <text>L-seryl-[protein] + ATP = O-phospho-L-seryl-[protein] + ADP + H(+)</text>
        <dbReference type="Rhea" id="RHEA:17989"/>
        <dbReference type="Rhea" id="RHEA-COMP:9863"/>
        <dbReference type="Rhea" id="RHEA-COMP:11604"/>
        <dbReference type="ChEBI" id="CHEBI:15378"/>
        <dbReference type="ChEBI" id="CHEBI:29999"/>
        <dbReference type="ChEBI" id="CHEBI:30616"/>
        <dbReference type="ChEBI" id="CHEBI:83421"/>
        <dbReference type="ChEBI" id="CHEBI:456216"/>
        <dbReference type="EC" id="2.7.11.22"/>
    </reaction>
</comment>
<keyword evidence="7" id="KW-0067">ATP-binding</keyword>
<evidence type="ECO:0000256" key="8">
    <source>
        <dbReference type="ARBA" id="ARBA00047811"/>
    </source>
</evidence>
<dbReference type="InterPro" id="IPR011009">
    <property type="entry name" value="Kinase-like_dom_sf"/>
</dbReference>
<organism evidence="12 13">
    <name type="scientific">Asterophora parasitica</name>
    <dbReference type="NCBI Taxonomy" id="117018"/>
    <lineage>
        <taxon>Eukaryota</taxon>
        <taxon>Fungi</taxon>
        <taxon>Dikarya</taxon>
        <taxon>Basidiomycota</taxon>
        <taxon>Agaricomycotina</taxon>
        <taxon>Agaricomycetes</taxon>
        <taxon>Agaricomycetidae</taxon>
        <taxon>Agaricales</taxon>
        <taxon>Tricholomatineae</taxon>
        <taxon>Lyophyllaceae</taxon>
        <taxon>Asterophora</taxon>
    </lineage>
</organism>
<protein>
    <recommendedName>
        <fullName evidence="2">cyclin-dependent kinase</fullName>
        <ecNumber evidence="2">2.7.11.22</ecNumber>
    </recommendedName>
</protein>
<dbReference type="GO" id="GO:0004693">
    <property type="term" value="F:cyclin-dependent protein serine/threonine kinase activity"/>
    <property type="evidence" value="ECO:0007669"/>
    <property type="project" value="UniProtKB-EC"/>
</dbReference>
<dbReference type="EC" id="2.7.11.22" evidence="2"/>
<evidence type="ECO:0000256" key="1">
    <source>
        <dbReference type="ARBA" id="ARBA00006485"/>
    </source>
</evidence>
<comment type="catalytic activity">
    <reaction evidence="8">
        <text>L-threonyl-[protein] + ATP = O-phospho-L-threonyl-[protein] + ADP + H(+)</text>
        <dbReference type="Rhea" id="RHEA:46608"/>
        <dbReference type="Rhea" id="RHEA-COMP:11060"/>
        <dbReference type="Rhea" id="RHEA-COMP:11605"/>
        <dbReference type="ChEBI" id="CHEBI:15378"/>
        <dbReference type="ChEBI" id="CHEBI:30013"/>
        <dbReference type="ChEBI" id="CHEBI:30616"/>
        <dbReference type="ChEBI" id="CHEBI:61977"/>
        <dbReference type="ChEBI" id="CHEBI:456216"/>
        <dbReference type="EC" id="2.7.11.22"/>
    </reaction>
</comment>
<dbReference type="GO" id="GO:0005524">
    <property type="term" value="F:ATP binding"/>
    <property type="evidence" value="ECO:0007669"/>
    <property type="project" value="UniProtKB-KW"/>
</dbReference>
<dbReference type="Proteomes" id="UP000775547">
    <property type="component" value="Unassembled WGS sequence"/>
</dbReference>
<gene>
    <name evidence="12" type="ORF">DXG03_001228</name>
</gene>
<evidence type="ECO:0000256" key="9">
    <source>
        <dbReference type="ARBA" id="ARBA00048367"/>
    </source>
</evidence>
<evidence type="ECO:0000256" key="2">
    <source>
        <dbReference type="ARBA" id="ARBA00012425"/>
    </source>
</evidence>
<dbReference type="Pfam" id="PF00069">
    <property type="entry name" value="Pkinase"/>
    <property type="match status" value="1"/>
</dbReference>
<keyword evidence="5" id="KW-0547">Nucleotide-binding</keyword>
<evidence type="ECO:0000259" key="11">
    <source>
        <dbReference type="PROSITE" id="PS50011"/>
    </source>
</evidence>
<dbReference type="PANTHER" id="PTHR24056:SF171">
    <property type="entry name" value="CYCLIN-DEPENDENT KINASE 20"/>
    <property type="match status" value="1"/>
</dbReference>
<sequence length="484" mass="53805">MCSKENDSSYEMIEEGPASKVSRIWAAISPHPVQWVVVKSATLVRRFSKEPHDIVKELRVLSGLDHPNIIDVLSDAEDTEWGTRTLHFWMPHIPIALSDLLASPRFSPHTLSGTYLDTGSDDNSRESSRTSIAQKIMFTAVARSVVYQLLHALAYLHGPANRIAHRDIKPANILLTPDGCVKLIDFGIAWRDRGKLANEEGKEGDEVDSEEDDLWPEERPKMYFEVSTGPADESTCSPYRAPELLFGTRDYDAFALDLWSTGATLAEFFTPLRLVSDEEEYFGGYGFHEEEEDDEDADTEGEGKDKGLQPFIVPRNLAPGTETHWERDTLFNGTRGELGLVWSIFKIRGTPTKDTWPAFESLPGAKGVEFTVVPSVRLAALLPSLSWEEDEGNEKDLGDVHSSTEPQRASALDLITRFLLYPPEKRMSAETALQHPWLEGNMLLPDKYPFLDSLVGTGTGAGEVEGRTLGGLLSRILGRGDGDM</sequence>
<evidence type="ECO:0000256" key="6">
    <source>
        <dbReference type="ARBA" id="ARBA00022777"/>
    </source>
</evidence>
<dbReference type="SUPFAM" id="SSF56112">
    <property type="entry name" value="Protein kinase-like (PK-like)"/>
    <property type="match status" value="1"/>
</dbReference>
<evidence type="ECO:0000256" key="4">
    <source>
        <dbReference type="ARBA" id="ARBA00022679"/>
    </source>
</evidence>
<feature type="compositionally biased region" description="Acidic residues" evidence="10">
    <location>
        <begin position="289"/>
        <end position="300"/>
    </location>
</feature>